<feature type="signal peptide" evidence="2">
    <location>
        <begin position="1"/>
        <end position="17"/>
    </location>
</feature>
<protein>
    <submittedName>
        <fullName evidence="3">Uncharacterized protein</fullName>
    </submittedName>
</protein>
<dbReference type="Proteomes" id="UP000193144">
    <property type="component" value="Unassembled WGS sequence"/>
</dbReference>
<comment type="caution">
    <text evidence="3">The sequence shown here is derived from an EMBL/GenBank/DDBJ whole genome shotgun (WGS) entry which is preliminary data.</text>
</comment>
<gene>
    <name evidence="3" type="ORF">BCR34DRAFT_244266</name>
</gene>
<evidence type="ECO:0000313" key="4">
    <source>
        <dbReference type="Proteomes" id="UP000193144"/>
    </source>
</evidence>
<feature type="compositionally biased region" description="Pro residues" evidence="1">
    <location>
        <begin position="38"/>
        <end position="47"/>
    </location>
</feature>
<evidence type="ECO:0000256" key="1">
    <source>
        <dbReference type="SAM" id="MobiDB-lite"/>
    </source>
</evidence>
<evidence type="ECO:0000256" key="2">
    <source>
        <dbReference type="SAM" id="SignalP"/>
    </source>
</evidence>
<keyword evidence="4" id="KW-1185">Reference proteome</keyword>
<dbReference type="STRING" id="1231657.A0A1Y1ZUW6"/>
<dbReference type="AlphaFoldDB" id="A0A1Y1ZUW6"/>
<dbReference type="EMBL" id="MCFA01000036">
    <property type="protein sequence ID" value="ORY14012.1"/>
    <property type="molecule type" value="Genomic_DNA"/>
</dbReference>
<accession>A0A1Y1ZUW6</accession>
<organism evidence="3 4">
    <name type="scientific">Clohesyomyces aquaticus</name>
    <dbReference type="NCBI Taxonomy" id="1231657"/>
    <lineage>
        <taxon>Eukaryota</taxon>
        <taxon>Fungi</taxon>
        <taxon>Dikarya</taxon>
        <taxon>Ascomycota</taxon>
        <taxon>Pezizomycotina</taxon>
        <taxon>Dothideomycetes</taxon>
        <taxon>Pleosporomycetidae</taxon>
        <taxon>Pleosporales</taxon>
        <taxon>Lindgomycetaceae</taxon>
        <taxon>Clohesyomyces</taxon>
    </lineage>
</organism>
<feature type="region of interest" description="Disordered" evidence="1">
    <location>
        <begin position="23"/>
        <end position="83"/>
    </location>
</feature>
<dbReference type="OrthoDB" id="3799764at2759"/>
<sequence length="252" mass="26738">MRQNIVFLAFWISLVSGAAPIPGFRGGGKGPKDTPDTPDTPDPPSPGGRPNEEGPGGGGSPYYNPNDLYHGTPQGGAVNPNQVPTQAQLQSNNQVLEESLEVVHNALDAVQQIVDGFLKTPDAKSSTVEVEGPVLPSTWANPTTTTPQPLTFTPTTTLASTSFTACKSYASILFSCAATTSGFYSLQPTAQASCVCYATREATIPCNSGRGTQAQHYPLWIRPASMMQQTTVWISSRSKATRTLPMDFRTTG</sequence>
<reference evidence="3 4" key="1">
    <citation type="submission" date="2016-07" db="EMBL/GenBank/DDBJ databases">
        <title>Pervasive Adenine N6-methylation of Active Genes in Fungi.</title>
        <authorList>
            <consortium name="DOE Joint Genome Institute"/>
            <person name="Mondo S.J."/>
            <person name="Dannebaum R.O."/>
            <person name="Kuo R.C."/>
            <person name="Labutti K."/>
            <person name="Haridas S."/>
            <person name="Kuo A."/>
            <person name="Salamov A."/>
            <person name="Ahrendt S.R."/>
            <person name="Lipzen A."/>
            <person name="Sullivan W."/>
            <person name="Andreopoulos W.B."/>
            <person name="Clum A."/>
            <person name="Lindquist E."/>
            <person name="Daum C."/>
            <person name="Ramamoorthy G.K."/>
            <person name="Gryganskyi A."/>
            <person name="Culley D."/>
            <person name="Magnuson J.K."/>
            <person name="James T.Y."/>
            <person name="O'Malley M.A."/>
            <person name="Stajich J.E."/>
            <person name="Spatafora J.W."/>
            <person name="Visel A."/>
            <person name="Grigoriev I.V."/>
        </authorList>
    </citation>
    <scope>NUCLEOTIDE SEQUENCE [LARGE SCALE GENOMIC DNA]</scope>
    <source>
        <strain evidence="3 4">CBS 115471</strain>
    </source>
</reference>
<keyword evidence="2" id="KW-0732">Signal</keyword>
<proteinExistence type="predicted"/>
<feature type="chain" id="PRO_5013118817" evidence="2">
    <location>
        <begin position="18"/>
        <end position="252"/>
    </location>
</feature>
<evidence type="ECO:0000313" key="3">
    <source>
        <dbReference type="EMBL" id="ORY14012.1"/>
    </source>
</evidence>
<name>A0A1Y1ZUW6_9PLEO</name>